<evidence type="ECO:0000256" key="1">
    <source>
        <dbReference type="SAM" id="MobiDB-lite"/>
    </source>
</evidence>
<dbReference type="EMBL" id="CADCVS010000137">
    <property type="protein sequence ID" value="CAA9481544.1"/>
    <property type="molecule type" value="Genomic_DNA"/>
</dbReference>
<feature type="non-terminal residue" evidence="2">
    <location>
        <position position="1"/>
    </location>
</feature>
<reference evidence="2" key="1">
    <citation type="submission" date="2020-02" db="EMBL/GenBank/DDBJ databases">
        <authorList>
            <person name="Meier V. D."/>
        </authorList>
    </citation>
    <scope>NUCLEOTIDE SEQUENCE</scope>
    <source>
        <strain evidence="2">AVDCRST_MAG30</strain>
    </source>
</reference>
<dbReference type="AlphaFoldDB" id="A0A6J4S264"/>
<evidence type="ECO:0000313" key="2">
    <source>
        <dbReference type="EMBL" id="CAA9481544.1"/>
    </source>
</evidence>
<feature type="compositionally biased region" description="Basic and acidic residues" evidence="1">
    <location>
        <begin position="11"/>
        <end position="31"/>
    </location>
</feature>
<protein>
    <submittedName>
        <fullName evidence="2">Uncharacterized protein</fullName>
    </submittedName>
</protein>
<proteinExistence type="predicted"/>
<feature type="non-terminal residue" evidence="2">
    <location>
        <position position="165"/>
    </location>
</feature>
<name>A0A6J4S264_9ACTN</name>
<feature type="region of interest" description="Disordered" evidence="1">
    <location>
        <begin position="116"/>
        <end position="165"/>
    </location>
</feature>
<organism evidence="2">
    <name type="scientific">uncultured Solirubrobacteraceae bacterium</name>
    <dbReference type="NCBI Taxonomy" id="1162706"/>
    <lineage>
        <taxon>Bacteria</taxon>
        <taxon>Bacillati</taxon>
        <taxon>Actinomycetota</taxon>
        <taxon>Thermoleophilia</taxon>
        <taxon>Solirubrobacterales</taxon>
        <taxon>Solirubrobacteraceae</taxon>
        <taxon>environmental samples</taxon>
    </lineage>
</organism>
<gene>
    <name evidence="2" type="ORF">AVDCRST_MAG30-826</name>
</gene>
<feature type="region of interest" description="Disordered" evidence="1">
    <location>
        <begin position="1"/>
        <end position="85"/>
    </location>
</feature>
<feature type="compositionally biased region" description="Gly residues" evidence="1">
    <location>
        <begin position="116"/>
        <end position="131"/>
    </location>
</feature>
<accession>A0A6J4S264</accession>
<sequence length="165" mass="17350">DRLLQEGVGPAERHVARGGRRGDPRRVDRRQGAAHRRRVAPAALHAAQVGQHLEQGQRGQGRGPDRRRRDAARRPAGLRGAHGEALRRLLLRAGRRAGARAGLRGRAAREPVRVGLLGGPAAGLPPGGGVVGRRREAGGDPPAAAGDPRRGLRGRPARQAPGPTV</sequence>